<dbReference type="Pfam" id="PF13174">
    <property type="entry name" value="TPR_6"/>
    <property type="match status" value="1"/>
</dbReference>
<dbReference type="NCBIfam" id="TIGR02795">
    <property type="entry name" value="tol_pal_ybgF"/>
    <property type="match status" value="1"/>
</dbReference>
<dbReference type="InterPro" id="IPR032519">
    <property type="entry name" value="YbgF_tri"/>
</dbReference>
<keyword evidence="4" id="KW-1185">Reference proteome</keyword>
<keyword evidence="1" id="KW-0132">Cell division</keyword>
<dbReference type="AlphaFoldDB" id="A0A1M5QT35"/>
<keyword evidence="1" id="KW-0732">Signal</keyword>
<keyword evidence="1" id="KW-0175">Coiled coil</keyword>
<dbReference type="Pfam" id="PF16331">
    <property type="entry name" value="TolA_bind_tri"/>
    <property type="match status" value="1"/>
</dbReference>
<protein>
    <recommendedName>
        <fullName evidence="1">Cell division coordinator CpoB</fullName>
    </recommendedName>
</protein>
<accession>A0A1M5QT35</accession>
<feature type="coiled-coil region" evidence="1">
    <location>
        <begin position="45"/>
        <end position="104"/>
    </location>
</feature>
<dbReference type="HAMAP" id="MF_02066">
    <property type="entry name" value="CpoB"/>
    <property type="match status" value="1"/>
</dbReference>
<comment type="subcellular location">
    <subcellularLocation>
        <location evidence="1">Periplasm</location>
    </subcellularLocation>
</comment>
<dbReference type="OrthoDB" id="9768142at2"/>
<dbReference type="Proteomes" id="UP000184268">
    <property type="component" value="Unassembled WGS sequence"/>
</dbReference>
<feature type="signal peptide" evidence="1">
    <location>
        <begin position="1"/>
        <end position="19"/>
    </location>
</feature>
<evidence type="ECO:0000256" key="1">
    <source>
        <dbReference type="HAMAP-Rule" id="MF_02066"/>
    </source>
</evidence>
<evidence type="ECO:0000313" key="4">
    <source>
        <dbReference type="Proteomes" id="UP000184268"/>
    </source>
</evidence>
<dbReference type="GO" id="GO:0043093">
    <property type="term" value="P:FtsZ-dependent cytokinesis"/>
    <property type="evidence" value="ECO:0007669"/>
    <property type="project" value="UniProtKB-UniRule"/>
</dbReference>
<dbReference type="InterPro" id="IPR011990">
    <property type="entry name" value="TPR-like_helical_dom_sf"/>
</dbReference>
<feature type="domain" description="YbgF trimerisation" evidence="2">
    <location>
        <begin position="38"/>
        <end position="111"/>
    </location>
</feature>
<dbReference type="InterPro" id="IPR034706">
    <property type="entry name" value="CpoB"/>
</dbReference>
<organism evidence="3 4">
    <name type="scientific">Ferrimonas marina</name>
    <dbReference type="NCBI Taxonomy" id="299255"/>
    <lineage>
        <taxon>Bacteria</taxon>
        <taxon>Pseudomonadati</taxon>
        <taxon>Pseudomonadota</taxon>
        <taxon>Gammaproteobacteria</taxon>
        <taxon>Alteromonadales</taxon>
        <taxon>Ferrimonadaceae</taxon>
        <taxon>Ferrimonas</taxon>
    </lineage>
</organism>
<dbReference type="InterPro" id="IPR019734">
    <property type="entry name" value="TPR_rpt"/>
</dbReference>
<reference evidence="3 4" key="1">
    <citation type="submission" date="2016-11" db="EMBL/GenBank/DDBJ databases">
        <authorList>
            <person name="Jaros S."/>
            <person name="Januszkiewicz K."/>
            <person name="Wedrychowicz H."/>
        </authorList>
    </citation>
    <scope>NUCLEOTIDE SEQUENCE [LARGE SCALE GENOMIC DNA]</scope>
    <source>
        <strain evidence="3 4">DSM 16917</strain>
    </source>
</reference>
<gene>
    <name evidence="1" type="primary">cpoB</name>
    <name evidence="3" type="ORF">SAMN02745129_1342</name>
</gene>
<name>A0A1M5QT35_9GAMM</name>
<evidence type="ECO:0000313" key="3">
    <source>
        <dbReference type="EMBL" id="SHH17026.1"/>
    </source>
</evidence>
<proteinExistence type="inferred from homology"/>
<dbReference type="STRING" id="299255.SAMN02745129_1342"/>
<dbReference type="InterPro" id="IPR014162">
    <property type="entry name" value="CpoB_C"/>
</dbReference>
<dbReference type="Gene3D" id="1.20.5.110">
    <property type="match status" value="1"/>
</dbReference>
<feature type="chain" id="PRO_5009990127" description="Cell division coordinator CpoB" evidence="1">
    <location>
        <begin position="20"/>
        <end position="244"/>
    </location>
</feature>
<comment type="function">
    <text evidence="1">Mediates coordination of peptidoglycan synthesis and outer membrane constriction during cell division.</text>
</comment>
<dbReference type="GO" id="GO:0030288">
    <property type="term" value="C:outer membrane-bounded periplasmic space"/>
    <property type="evidence" value="ECO:0007669"/>
    <property type="project" value="UniProtKB-UniRule"/>
</dbReference>
<evidence type="ECO:0000259" key="2">
    <source>
        <dbReference type="Pfam" id="PF16331"/>
    </source>
</evidence>
<comment type="similarity">
    <text evidence="1">Belongs to the CpoB family.</text>
</comment>
<dbReference type="GO" id="GO:0070206">
    <property type="term" value="P:protein trimerization"/>
    <property type="evidence" value="ECO:0007669"/>
    <property type="project" value="InterPro"/>
</dbReference>
<dbReference type="EMBL" id="FQXG01000002">
    <property type="protein sequence ID" value="SHH17026.1"/>
    <property type="molecule type" value="Genomic_DNA"/>
</dbReference>
<sequence length="244" mass="27018" precursor="true">MKRAVIVAALLSWGAQSMAAPAPVVEVTRATASNSGDINSRVDRLEQLLRANSQSQLRLEQIVDQMQREIGQLRGQSESQSYQLEQMLQRQRQLYQEINKLQSSARAPAAAAPATASRSVGSLSEADSYQMALNLATKERRFDDAIPAFRSFIEQYPQSSYTPNAYYWLGQLLYNKGELGEAAQMFATVSNDYPKSGKRADSILKQGLIADRQGDKTAAKRFFTEVVDQYAGSSAAKMAQKHLN</sequence>
<keyword evidence="1" id="KW-0574">Periplasm</keyword>
<dbReference type="Pfam" id="PF13432">
    <property type="entry name" value="TPR_16"/>
    <property type="match status" value="1"/>
</dbReference>
<dbReference type="SUPFAM" id="SSF48452">
    <property type="entry name" value="TPR-like"/>
    <property type="match status" value="1"/>
</dbReference>
<keyword evidence="1" id="KW-0131">Cell cycle</keyword>
<dbReference type="Gene3D" id="1.25.40.10">
    <property type="entry name" value="Tetratricopeptide repeat domain"/>
    <property type="match status" value="1"/>
</dbReference>